<feature type="transmembrane region" description="Helical" evidence="7">
    <location>
        <begin position="148"/>
        <end position="168"/>
    </location>
</feature>
<dbReference type="Proteomes" id="UP000661025">
    <property type="component" value="Unassembled WGS sequence"/>
</dbReference>
<evidence type="ECO:0000256" key="2">
    <source>
        <dbReference type="ARBA" id="ARBA00007362"/>
    </source>
</evidence>
<dbReference type="GO" id="GO:0016020">
    <property type="term" value="C:membrane"/>
    <property type="evidence" value="ECO:0007669"/>
    <property type="project" value="UniProtKB-SubCell"/>
</dbReference>
<sequence>MPLASTLRMALLALLWGSGFLWIKLALDHGMSPLQITVARCALGAAVLLALALAAGQRLPRDRRTWAHLLVAAFFCNALPFALFGIGEQTVDSGTAGVLNATTPLWALLLGLALGTDRPLSPARVAGLLLGFTGVLLIFAPWQRAGLMTGGALALLGAAVSYAVAFAYMGRHLTGRDAPLAVSAAQLLTATGWAAAGWATTGWAADARPAGAAGASGADPTALLAVAVLGIFGTGITFYLNYRLIADEGATSAATVGYLLPVVSIALGALFLDERVGTRVIAGMVVVLAGVALTRPRRAAGPARPAGGEGADLTARDGGADLTAGDEGADLTPRRTTPPPRPEPVG</sequence>
<feature type="transmembrane region" description="Helical" evidence="7">
    <location>
        <begin position="36"/>
        <end position="54"/>
    </location>
</feature>
<comment type="caution">
    <text evidence="9">The sequence shown here is derived from an EMBL/GenBank/DDBJ whole genome shotgun (WGS) entry which is preliminary data.</text>
</comment>
<dbReference type="SUPFAM" id="SSF103481">
    <property type="entry name" value="Multidrug resistance efflux transporter EmrE"/>
    <property type="match status" value="2"/>
</dbReference>
<keyword evidence="4 7" id="KW-1133">Transmembrane helix</keyword>
<proteinExistence type="inferred from homology"/>
<feature type="transmembrane region" description="Helical" evidence="7">
    <location>
        <begin position="221"/>
        <end position="240"/>
    </location>
</feature>
<evidence type="ECO:0000256" key="7">
    <source>
        <dbReference type="SAM" id="Phobius"/>
    </source>
</evidence>
<feature type="transmembrane region" description="Helical" evidence="7">
    <location>
        <begin position="276"/>
        <end position="294"/>
    </location>
</feature>
<organism evidence="9 10">
    <name type="scientific">Streptomyces caniscabiei</name>
    <dbReference type="NCBI Taxonomy" id="2746961"/>
    <lineage>
        <taxon>Bacteria</taxon>
        <taxon>Bacillati</taxon>
        <taxon>Actinomycetota</taxon>
        <taxon>Actinomycetes</taxon>
        <taxon>Kitasatosporales</taxon>
        <taxon>Streptomycetaceae</taxon>
        <taxon>Streptomyces</taxon>
    </lineage>
</organism>
<name>A0A927LA19_9ACTN</name>
<comment type="similarity">
    <text evidence="2">Belongs to the EamA transporter family.</text>
</comment>
<dbReference type="AlphaFoldDB" id="A0A927LA19"/>
<evidence type="ECO:0000313" key="10">
    <source>
        <dbReference type="Proteomes" id="UP000661025"/>
    </source>
</evidence>
<keyword evidence="3 7" id="KW-0812">Transmembrane</keyword>
<feature type="transmembrane region" description="Helical" evidence="7">
    <location>
        <begin position="123"/>
        <end position="142"/>
    </location>
</feature>
<evidence type="ECO:0000256" key="4">
    <source>
        <dbReference type="ARBA" id="ARBA00022989"/>
    </source>
</evidence>
<dbReference type="PANTHER" id="PTHR32322">
    <property type="entry name" value="INNER MEMBRANE TRANSPORTER"/>
    <property type="match status" value="1"/>
</dbReference>
<keyword evidence="5 7" id="KW-0472">Membrane</keyword>
<feature type="transmembrane region" description="Helical" evidence="7">
    <location>
        <begin position="252"/>
        <end position="270"/>
    </location>
</feature>
<dbReference type="RefSeq" id="WP_192364336.1">
    <property type="nucleotide sequence ID" value="NZ_CP119182.1"/>
</dbReference>
<evidence type="ECO:0000256" key="1">
    <source>
        <dbReference type="ARBA" id="ARBA00004141"/>
    </source>
</evidence>
<comment type="subcellular location">
    <subcellularLocation>
        <location evidence="1">Membrane</location>
        <topology evidence="1">Multi-pass membrane protein</topology>
    </subcellularLocation>
</comment>
<feature type="region of interest" description="Disordered" evidence="6">
    <location>
        <begin position="298"/>
        <end position="346"/>
    </location>
</feature>
<protein>
    <submittedName>
        <fullName evidence="9">DMT family transporter</fullName>
    </submittedName>
</protein>
<dbReference type="InterPro" id="IPR000620">
    <property type="entry name" value="EamA_dom"/>
</dbReference>
<feature type="transmembrane region" description="Helical" evidence="7">
    <location>
        <begin position="66"/>
        <end position="86"/>
    </location>
</feature>
<evidence type="ECO:0000259" key="8">
    <source>
        <dbReference type="Pfam" id="PF00892"/>
    </source>
</evidence>
<dbReference type="PANTHER" id="PTHR32322:SF2">
    <property type="entry name" value="EAMA DOMAIN-CONTAINING PROTEIN"/>
    <property type="match status" value="1"/>
</dbReference>
<accession>A0A927LA19</accession>
<dbReference type="Pfam" id="PF00892">
    <property type="entry name" value="EamA"/>
    <property type="match status" value="2"/>
</dbReference>
<gene>
    <name evidence="9" type="ORF">IHE70_33225</name>
</gene>
<evidence type="ECO:0000313" key="9">
    <source>
        <dbReference type="EMBL" id="MBD9727954.1"/>
    </source>
</evidence>
<dbReference type="InterPro" id="IPR037185">
    <property type="entry name" value="EmrE-like"/>
</dbReference>
<feature type="domain" description="EamA" evidence="8">
    <location>
        <begin position="151"/>
        <end position="294"/>
    </location>
</feature>
<feature type="transmembrane region" description="Helical" evidence="7">
    <location>
        <begin position="98"/>
        <end position="116"/>
    </location>
</feature>
<dbReference type="EMBL" id="JACYXT010000017">
    <property type="protein sequence ID" value="MBD9727954.1"/>
    <property type="molecule type" value="Genomic_DNA"/>
</dbReference>
<evidence type="ECO:0000256" key="3">
    <source>
        <dbReference type="ARBA" id="ARBA00022692"/>
    </source>
</evidence>
<dbReference type="GeneID" id="79934297"/>
<feature type="compositionally biased region" description="Pro residues" evidence="6">
    <location>
        <begin position="336"/>
        <end position="346"/>
    </location>
</feature>
<reference evidence="9" key="1">
    <citation type="submission" date="2020-09" db="EMBL/GenBank/DDBJ databases">
        <title>Streptomyces canutascabiei sp. nov., which causes potato common scab and is distributed across the world.</title>
        <authorList>
            <person name="Nguyen H.P."/>
            <person name="Weisberg A.J."/>
            <person name="Chang J.H."/>
            <person name="Clarke C.R."/>
        </authorList>
    </citation>
    <scope>NUCLEOTIDE SEQUENCE</scope>
    <source>
        <strain evidence="9">ID-01-6.2a</strain>
    </source>
</reference>
<evidence type="ECO:0000256" key="5">
    <source>
        <dbReference type="ARBA" id="ARBA00023136"/>
    </source>
</evidence>
<feature type="transmembrane region" description="Helical" evidence="7">
    <location>
        <begin position="180"/>
        <end position="201"/>
    </location>
</feature>
<evidence type="ECO:0000256" key="6">
    <source>
        <dbReference type="SAM" id="MobiDB-lite"/>
    </source>
</evidence>
<dbReference type="InterPro" id="IPR050638">
    <property type="entry name" value="AA-Vitamin_Transporters"/>
</dbReference>
<feature type="domain" description="EamA" evidence="8">
    <location>
        <begin position="9"/>
        <end position="139"/>
    </location>
</feature>